<proteinExistence type="predicted"/>
<protein>
    <recommendedName>
        <fullName evidence="3">Phospholipase C/D domain-containing protein</fullName>
    </recommendedName>
</protein>
<accession>A0A9D2D7T0</accession>
<evidence type="ECO:0000313" key="1">
    <source>
        <dbReference type="EMBL" id="HIZ10173.1"/>
    </source>
</evidence>
<dbReference type="AlphaFoldDB" id="A0A9D2D7T0"/>
<evidence type="ECO:0000313" key="2">
    <source>
        <dbReference type="Proteomes" id="UP000824025"/>
    </source>
</evidence>
<reference evidence="1" key="2">
    <citation type="submission" date="2021-04" db="EMBL/GenBank/DDBJ databases">
        <authorList>
            <person name="Gilroy R."/>
        </authorList>
    </citation>
    <scope>NUCLEOTIDE SEQUENCE</scope>
    <source>
        <strain evidence="1">CHK192-19661</strain>
    </source>
</reference>
<dbReference type="EMBL" id="DXCF01000034">
    <property type="protein sequence ID" value="HIZ10173.1"/>
    <property type="molecule type" value="Genomic_DNA"/>
</dbReference>
<dbReference type="Proteomes" id="UP000824025">
    <property type="component" value="Unassembled WGS sequence"/>
</dbReference>
<comment type="caution">
    <text evidence="1">The sequence shown here is derived from an EMBL/GenBank/DDBJ whole genome shotgun (WGS) entry which is preliminary data.</text>
</comment>
<organism evidence="1 2">
    <name type="scientific">Candidatus Borkfalkia avicola</name>
    <dbReference type="NCBI Taxonomy" id="2838503"/>
    <lineage>
        <taxon>Bacteria</taxon>
        <taxon>Bacillati</taxon>
        <taxon>Bacillota</taxon>
        <taxon>Clostridia</taxon>
        <taxon>Christensenellales</taxon>
        <taxon>Christensenellaceae</taxon>
        <taxon>Candidatus Borkfalkia</taxon>
    </lineage>
</organism>
<evidence type="ECO:0008006" key="3">
    <source>
        <dbReference type="Google" id="ProtNLM"/>
    </source>
</evidence>
<name>A0A9D2D7T0_9FIRM</name>
<reference evidence="1" key="1">
    <citation type="journal article" date="2021" name="PeerJ">
        <title>Extensive microbial diversity within the chicken gut microbiome revealed by metagenomics and culture.</title>
        <authorList>
            <person name="Gilroy R."/>
            <person name="Ravi A."/>
            <person name="Getino M."/>
            <person name="Pursley I."/>
            <person name="Horton D.L."/>
            <person name="Alikhan N.F."/>
            <person name="Baker D."/>
            <person name="Gharbi K."/>
            <person name="Hall N."/>
            <person name="Watson M."/>
            <person name="Adriaenssens E.M."/>
            <person name="Foster-Nyarko E."/>
            <person name="Jarju S."/>
            <person name="Secka A."/>
            <person name="Antonio M."/>
            <person name="Oren A."/>
            <person name="Chaudhuri R.R."/>
            <person name="La Ragione R."/>
            <person name="Hildebrand F."/>
            <person name="Pallen M.J."/>
        </authorList>
    </citation>
    <scope>NUCLEOTIDE SEQUENCE</scope>
    <source>
        <strain evidence="1">CHK192-19661</strain>
    </source>
</reference>
<gene>
    <name evidence="1" type="ORF">H9726_06765</name>
</gene>
<sequence>MPSTYAHYVFGKKVLQSLPPELSALARGHRQLYDIGLHGPDILFYYRALTVNKVNSVGFGMHARPARGFFAPAKQRLAALPASLRAGAEAYLLGFVCHFALDSACHGYIEHKIAVSGVTHTEIESEFDRSLLLAQGIEPLSARLTGHIVPSAENAAAIAPFFEGVSAKQVQKALRSMLFYNGLLRAPCRPKRFFVNAALRLTGNYKEMHGMMIAKKPVPACADSNLRLLKLMNAAAGECVSLAENLSAYLGGTAELSPAFDKTFGAPENWREIPVLPLREEESYEV</sequence>